<comment type="caution">
    <text evidence="3">The sequence shown here is derived from an EMBL/GenBank/DDBJ whole genome shotgun (WGS) entry which is preliminary data.</text>
</comment>
<evidence type="ECO:0000259" key="1">
    <source>
        <dbReference type="Pfam" id="PF01458"/>
    </source>
</evidence>
<dbReference type="Proteomes" id="UP000036987">
    <property type="component" value="Unassembled WGS sequence"/>
</dbReference>
<dbReference type="InterPro" id="IPR055346">
    <property type="entry name" value="Fe-S_cluster_assembly_SufBD"/>
</dbReference>
<keyword evidence="4" id="KW-1185">Reference proteome</keyword>
<feature type="domain" description="SUF system FeS cluster assembly SufBD N-terminal" evidence="2">
    <location>
        <begin position="74"/>
        <end position="221"/>
    </location>
</feature>
<dbReference type="OrthoDB" id="2510at2759"/>
<dbReference type="EMBL" id="LFYR01001508">
    <property type="protein sequence ID" value="KMZ61271.1"/>
    <property type="molecule type" value="Genomic_DNA"/>
</dbReference>
<proteinExistence type="predicted"/>
<reference evidence="4" key="1">
    <citation type="journal article" date="2016" name="Nature">
        <title>The genome of the seagrass Zostera marina reveals angiosperm adaptation to the sea.</title>
        <authorList>
            <person name="Olsen J.L."/>
            <person name="Rouze P."/>
            <person name="Verhelst B."/>
            <person name="Lin Y.-C."/>
            <person name="Bayer T."/>
            <person name="Collen J."/>
            <person name="Dattolo E."/>
            <person name="De Paoli E."/>
            <person name="Dittami S."/>
            <person name="Maumus F."/>
            <person name="Michel G."/>
            <person name="Kersting A."/>
            <person name="Lauritano C."/>
            <person name="Lohaus R."/>
            <person name="Toepel M."/>
            <person name="Tonon T."/>
            <person name="Vanneste K."/>
            <person name="Amirebrahimi M."/>
            <person name="Brakel J."/>
            <person name="Bostroem C."/>
            <person name="Chovatia M."/>
            <person name="Grimwood J."/>
            <person name="Jenkins J.W."/>
            <person name="Jueterbock A."/>
            <person name="Mraz A."/>
            <person name="Stam W.T."/>
            <person name="Tice H."/>
            <person name="Bornberg-Bauer E."/>
            <person name="Green P.J."/>
            <person name="Pearson G.A."/>
            <person name="Procaccini G."/>
            <person name="Duarte C.M."/>
            <person name="Schmutz J."/>
            <person name="Reusch T.B.H."/>
            <person name="Van de Peer Y."/>
        </authorList>
    </citation>
    <scope>NUCLEOTIDE SEQUENCE [LARGE SCALE GENOMIC DNA]</scope>
    <source>
        <strain evidence="4">cv. Finnish</strain>
    </source>
</reference>
<sequence>MSTVTYTSAHPLLHRRRNHFSTHLFFPQTLNLTSKHKSRFPLVVRASLSDPFVLDIAEKLEDSLQLSSTNSSVASSSISLQRLRESSTQSILTKAWPSSKQEPFRFTDTSFLRRSQILPSTTLPSVNLSDFVTPPPISSNSIVIVDGHFAPTLSDISSLPNSVYAGVISDIPAGSVSDRVSSFLASESVGKDLFWDLNGVGAPDVVVIYVPEGVRIVDDPISLRFWACQGVEAGEETLPVSNPRVLVVVEKGAEVSIVEEHVGVGGNEERCYWENSVVEIVVGDSAKVSHSYVQRQSRNAAHIKWTFARQESFSTYELVEISTGGKLSRHNLHVEQMGPDTVTNLSAFHISQTNQTQDLHSKLTLDS</sequence>
<dbReference type="InterPro" id="IPR000825">
    <property type="entry name" value="SUF_FeS_clus_asmbl_SufBD_core"/>
</dbReference>
<organism evidence="3 4">
    <name type="scientific">Zostera marina</name>
    <name type="common">Eelgrass</name>
    <dbReference type="NCBI Taxonomy" id="29655"/>
    <lineage>
        <taxon>Eukaryota</taxon>
        <taxon>Viridiplantae</taxon>
        <taxon>Streptophyta</taxon>
        <taxon>Embryophyta</taxon>
        <taxon>Tracheophyta</taxon>
        <taxon>Spermatophyta</taxon>
        <taxon>Magnoliopsida</taxon>
        <taxon>Liliopsida</taxon>
        <taxon>Zosteraceae</taxon>
        <taxon>Zostera</taxon>
    </lineage>
</organism>
<accession>A0A0K9NWW2</accession>
<dbReference type="PANTHER" id="PTHR43575:SF1">
    <property type="entry name" value="PROTEIN ABCI7, CHLOROPLASTIC"/>
    <property type="match status" value="1"/>
</dbReference>
<dbReference type="SUPFAM" id="SSF101960">
    <property type="entry name" value="Stabilizer of iron transporter SufD"/>
    <property type="match status" value="1"/>
</dbReference>
<dbReference type="InterPro" id="IPR037284">
    <property type="entry name" value="SUF_FeS_clus_asmbl_SufBD_sf"/>
</dbReference>
<gene>
    <name evidence="3" type="ORF">ZOSMA_53G00580</name>
</gene>
<dbReference type="InterPro" id="IPR045595">
    <property type="entry name" value="SufBD_N"/>
</dbReference>
<dbReference type="AlphaFoldDB" id="A0A0K9NWW2"/>
<protein>
    <submittedName>
        <fullName evidence="3">FeS assembly protein SufD</fullName>
    </submittedName>
</protein>
<evidence type="ECO:0000259" key="2">
    <source>
        <dbReference type="Pfam" id="PF19295"/>
    </source>
</evidence>
<feature type="domain" description="SUF system FeS cluster assembly SufBD core" evidence="1">
    <location>
        <begin position="239"/>
        <end position="364"/>
    </location>
</feature>
<dbReference type="GO" id="GO:0016226">
    <property type="term" value="P:iron-sulfur cluster assembly"/>
    <property type="evidence" value="ECO:0007669"/>
    <property type="project" value="InterPro"/>
</dbReference>
<dbReference type="PANTHER" id="PTHR43575">
    <property type="entry name" value="PROTEIN ABCI7, CHLOROPLASTIC"/>
    <property type="match status" value="1"/>
</dbReference>
<dbReference type="Pfam" id="PF01458">
    <property type="entry name" value="SUFBD_core"/>
    <property type="match status" value="1"/>
</dbReference>
<evidence type="ECO:0000313" key="4">
    <source>
        <dbReference type="Proteomes" id="UP000036987"/>
    </source>
</evidence>
<dbReference type="Pfam" id="PF19295">
    <property type="entry name" value="SufBD_N"/>
    <property type="match status" value="1"/>
</dbReference>
<dbReference type="OMA" id="GNEERCY"/>
<dbReference type="STRING" id="29655.A0A0K9NWW2"/>
<name>A0A0K9NWW2_ZOSMR</name>
<evidence type="ECO:0000313" key="3">
    <source>
        <dbReference type="EMBL" id="KMZ61271.1"/>
    </source>
</evidence>